<feature type="domain" description="Hemerythrin-like" evidence="1">
    <location>
        <begin position="14"/>
        <end position="151"/>
    </location>
</feature>
<dbReference type="EMBL" id="VPFL01000011">
    <property type="protein sequence ID" value="TXF11738.1"/>
    <property type="molecule type" value="Genomic_DNA"/>
</dbReference>
<dbReference type="Proteomes" id="UP000321201">
    <property type="component" value="Unassembled WGS sequence"/>
</dbReference>
<dbReference type="OrthoDB" id="9780392at2"/>
<dbReference type="CDD" id="cd12108">
    <property type="entry name" value="Hr-like"/>
    <property type="match status" value="1"/>
</dbReference>
<evidence type="ECO:0000313" key="2">
    <source>
        <dbReference type="EMBL" id="TXF11738.1"/>
    </source>
</evidence>
<gene>
    <name evidence="2" type="ORF">FR698_09230</name>
</gene>
<dbReference type="InterPro" id="IPR012312">
    <property type="entry name" value="Hemerythrin-like"/>
</dbReference>
<evidence type="ECO:0000259" key="1">
    <source>
        <dbReference type="Pfam" id="PF01814"/>
    </source>
</evidence>
<keyword evidence="3" id="KW-1185">Reference proteome</keyword>
<accession>A0A5C7EU51</accession>
<evidence type="ECO:0000313" key="3">
    <source>
        <dbReference type="Proteomes" id="UP000321201"/>
    </source>
</evidence>
<protein>
    <submittedName>
        <fullName evidence="2">Hemerythrin domain-containing protein</fullName>
    </submittedName>
</protein>
<dbReference type="RefSeq" id="WP_147799909.1">
    <property type="nucleotide sequence ID" value="NZ_VPFL01000011.1"/>
</dbReference>
<dbReference type="InParanoid" id="A0A5C7EU51"/>
<dbReference type="Gene3D" id="1.20.120.520">
    <property type="entry name" value="nmb1532 protein domain like"/>
    <property type="match status" value="1"/>
</dbReference>
<dbReference type="Pfam" id="PF01814">
    <property type="entry name" value="Hemerythrin"/>
    <property type="match status" value="1"/>
</dbReference>
<comment type="caution">
    <text evidence="2">The sequence shown here is derived from an EMBL/GenBank/DDBJ whole genome shotgun (WGS) entry which is preliminary data.</text>
</comment>
<dbReference type="AlphaFoldDB" id="A0A5C7EU51"/>
<reference evidence="2 3" key="1">
    <citation type="submission" date="2019-08" db="EMBL/GenBank/DDBJ databases">
        <title>Pelomicrobium methylotrophicum gen. nov., sp. nov. a moderately thermophilic, facultatively anaerobic, lithoautotrophic and methylotrophic bacterium isolated from a terrestrial mud volcano.</title>
        <authorList>
            <person name="Slobodkina G.B."/>
            <person name="Merkel A.Y."/>
            <person name="Slobodkin A.I."/>
        </authorList>
    </citation>
    <scope>NUCLEOTIDE SEQUENCE [LARGE SCALE GENOMIC DNA]</scope>
    <source>
        <strain evidence="2 3">SM250</strain>
    </source>
</reference>
<name>A0A5C7EU51_9PROT</name>
<organism evidence="2 3">
    <name type="scientific">Pelomicrobium methylotrophicum</name>
    <dbReference type="NCBI Taxonomy" id="2602750"/>
    <lineage>
        <taxon>Bacteria</taxon>
        <taxon>Pseudomonadati</taxon>
        <taxon>Pseudomonadota</taxon>
        <taxon>Hydrogenophilia</taxon>
        <taxon>Hydrogenophilia incertae sedis</taxon>
        <taxon>Pelomicrobium</taxon>
    </lineage>
</organism>
<sequence length="180" mass="20391">MGTVLRPAPGFDRPLALLEACHDRIESRCTLLLRLVDHLEQQGMDDDARLAARQVLSYFDDAGVKHHQDEEQDLFPALLAVAGPEQAMLDRLIDELREDHRRMEALWGELREPLKAIRTGAASALDRELARRFQALYLQHIEREERDLLPVAARRLSAEQIRCLGASMAARRGLTLAPAR</sequence>
<proteinExistence type="predicted"/>